<keyword evidence="2" id="KW-1185">Reference proteome</keyword>
<dbReference type="RefSeq" id="WP_338687121.1">
    <property type="nucleotide sequence ID" value="NZ_AP024702.1"/>
</dbReference>
<accession>A0ABN6H965</accession>
<organism evidence="1 2">
    <name type="scientific">Haloferula helveola</name>
    <dbReference type="NCBI Taxonomy" id="490095"/>
    <lineage>
        <taxon>Bacteria</taxon>
        <taxon>Pseudomonadati</taxon>
        <taxon>Verrucomicrobiota</taxon>
        <taxon>Verrucomicrobiia</taxon>
        <taxon>Verrucomicrobiales</taxon>
        <taxon>Verrucomicrobiaceae</taxon>
        <taxon>Haloferula</taxon>
    </lineage>
</organism>
<dbReference type="Proteomes" id="UP001374893">
    <property type="component" value="Chromosome"/>
</dbReference>
<protein>
    <submittedName>
        <fullName evidence="1">Uncharacterized protein</fullName>
    </submittedName>
</protein>
<gene>
    <name evidence="1" type="ORF">HAHE_40830</name>
</gene>
<evidence type="ECO:0000313" key="2">
    <source>
        <dbReference type="Proteomes" id="UP001374893"/>
    </source>
</evidence>
<evidence type="ECO:0000313" key="1">
    <source>
        <dbReference type="EMBL" id="BCX50175.1"/>
    </source>
</evidence>
<reference evidence="1 2" key="1">
    <citation type="submission" date="2021-06" db="EMBL/GenBank/DDBJ databases">
        <title>Complete genome of Haloferula helveola possessing various polysaccharide degrading enzymes.</title>
        <authorList>
            <person name="Takami H."/>
            <person name="Huang C."/>
            <person name="Hamasaki K."/>
        </authorList>
    </citation>
    <scope>NUCLEOTIDE SEQUENCE [LARGE SCALE GENOMIC DNA]</scope>
    <source>
        <strain evidence="1 2">CN-1</strain>
    </source>
</reference>
<proteinExistence type="predicted"/>
<sequence length="224" mass="25335">MNPLPGPAGDSYSDRDLAEALRPLVGTGATSPGPFGSLEEFESALRSAFRRTFAQYTGSPFDPPDILRRALWRFDALVSSRSYEETLDRKIRRFRIEEVHLLDKSTLELISFASVKPSRHSDPRKVRPTVSQLATELTDQPDRTQFRFDKSLHASVRHGELTILVALVRGRPDPLAEPDLDYAHRRIEKTFHEPLLHGDPLLQEIQPLLEECLLIHSPVSPIPN</sequence>
<dbReference type="EMBL" id="AP024702">
    <property type="protein sequence ID" value="BCX50175.1"/>
    <property type="molecule type" value="Genomic_DNA"/>
</dbReference>
<name>A0ABN6H965_9BACT</name>